<reference evidence="2" key="1">
    <citation type="journal article" date="2014" name="Science">
        <title>Ancient hybridizations among the ancestral genomes of bread wheat.</title>
        <authorList>
            <consortium name="International Wheat Genome Sequencing Consortium,"/>
            <person name="Marcussen T."/>
            <person name="Sandve S.R."/>
            <person name="Heier L."/>
            <person name="Spannagl M."/>
            <person name="Pfeifer M."/>
            <person name="Jakobsen K.S."/>
            <person name="Wulff B.B."/>
            <person name="Steuernagel B."/>
            <person name="Mayer K.F."/>
            <person name="Olsen O.A."/>
        </authorList>
    </citation>
    <scope>NUCLEOTIDE SEQUENCE [LARGE SCALE GENOMIC DNA]</scope>
    <source>
        <strain evidence="2">cv. AL8/78</strain>
    </source>
</reference>
<dbReference type="Proteomes" id="UP000015105">
    <property type="component" value="Chromosome 3D"/>
</dbReference>
<reference evidence="1" key="5">
    <citation type="journal article" date="2021" name="G3 (Bethesda)">
        <title>Aegilops tauschii genome assembly Aet v5.0 features greater sequence contiguity and improved annotation.</title>
        <authorList>
            <person name="Wang L."/>
            <person name="Zhu T."/>
            <person name="Rodriguez J.C."/>
            <person name="Deal K.R."/>
            <person name="Dubcovsky J."/>
            <person name="McGuire P.E."/>
            <person name="Lux T."/>
            <person name="Spannagl M."/>
            <person name="Mayer K.F.X."/>
            <person name="Baldrich P."/>
            <person name="Meyers B.C."/>
            <person name="Huo N."/>
            <person name="Gu Y.Q."/>
            <person name="Zhou H."/>
            <person name="Devos K.M."/>
            <person name="Bennetzen J.L."/>
            <person name="Unver T."/>
            <person name="Budak H."/>
            <person name="Gulick P.J."/>
            <person name="Galiba G."/>
            <person name="Kalapos B."/>
            <person name="Nelson D.R."/>
            <person name="Li P."/>
            <person name="You F.M."/>
            <person name="Luo M.C."/>
            <person name="Dvorak J."/>
        </authorList>
    </citation>
    <scope>NUCLEOTIDE SEQUENCE [LARGE SCALE GENOMIC DNA]</scope>
    <source>
        <strain evidence="1">cv. AL8/78</strain>
    </source>
</reference>
<keyword evidence="2" id="KW-1185">Reference proteome</keyword>
<protein>
    <submittedName>
        <fullName evidence="1">Uncharacterized protein</fullName>
    </submittedName>
</protein>
<evidence type="ECO:0000313" key="1">
    <source>
        <dbReference type="EnsemblPlants" id="AET3Gv20725000.31"/>
    </source>
</evidence>
<reference evidence="1" key="4">
    <citation type="submission" date="2019-03" db="UniProtKB">
        <authorList>
            <consortium name="EnsemblPlants"/>
        </authorList>
    </citation>
    <scope>IDENTIFICATION</scope>
</reference>
<sequence length="78" mass="8569">PELPSNPWSARTGAPHLGSEKEYLALFFLLRSGNSYRTSVSVRKNGTHRTPHPSSPIYINSPIQIFSSLSFSPSLSPV</sequence>
<reference evidence="1" key="3">
    <citation type="journal article" date="2017" name="Nature">
        <title>Genome sequence of the progenitor of the wheat D genome Aegilops tauschii.</title>
        <authorList>
            <person name="Luo M.C."/>
            <person name="Gu Y.Q."/>
            <person name="Puiu D."/>
            <person name="Wang H."/>
            <person name="Twardziok S.O."/>
            <person name="Deal K.R."/>
            <person name="Huo N."/>
            <person name="Zhu T."/>
            <person name="Wang L."/>
            <person name="Wang Y."/>
            <person name="McGuire P.E."/>
            <person name="Liu S."/>
            <person name="Long H."/>
            <person name="Ramasamy R.K."/>
            <person name="Rodriguez J.C."/>
            <person name="Van S.L."/>
            <person name="Yuan L."/>
            <person name="Wang Z."/>
            <person name="Xia Z."/>
            <person name="Xiao L."/>
            <person name="Anderson O.D."/>
            <person name="Ouyang S."/>
            <person name="Liang Y."/>
            <person name="Zimin A.V."/>
            <person name="Pertea G."/>
            <person name="Qi P."/>
            <person name="Bennetzen J.L."/>
            <person name="Dai X."/>
            <person name="Dawson M.W."/>
            <person name="Muller H.G."/>
            <person name="Kugler K."/>
            <person name="Rivarola-Duarte L."/>
            <person name="Spannagl M."/>
            <person name="Mayer K.F.X."/>
            <person name="Lu F.H."/>
            <person name="Bevan M.W."/>
            <person name="Leroy P."/>
            <person name="Li P."/>
            <person name="You F.M."/>
            <person name="Sun Q."/>
            <person name="Liu Z."/>
            <person name="Lyons E."/>
            <person name="Wicker T."/>
            <person name="Salzberg S.L."/>
            <person name="Devos K.M."/>
            <person name="Dvorak J."/>
        </authorList>
    </citation>
    <scope>NUCLEOTIDE SEQUENCE [LARGE SCALE GENOMIC DNA]</scope>
    <source>
        <strain evidence="1">cv. AL8/78</strain>
    </source>
</reference>
<dbReference type="EnsemblPlants" id="AET3Gv20725000.31">
    <property type="protein sequence ID" value="AET3Gv20725000.31"/>
    <property type="gene ID" value="AET3Gv20725000"/>
</dbReference>
<name>A0A453FN29_AEGTS</name>
<dbReference type="AlphaFoldDB" id="A0A453FN29"/>
<evidence type="ECO:0000313" key="2">
    <source>
        <dbReference type="Proteomes" id="UP000015105"/>
    </source>
</evidence>
<reference evidence="2" key="2">
    <citation type="journal article" date="2017" name="Nat. Plants">
        <title>The Aegilops tauschii genome reveals multiple impacts of transposons.</title>
        <authorList>
            <person name="Zhao G."/>
            <person name="Zou C."/>
            <person name="Li K."/>
            <person name="Wang K."/>
            <person name="Li T."/>
            <person name="Gao L."/>
            <person name="Zhang X."/>
            <person name="Wang H."/>
            <person name="Yang Z."/>
            <person name="Liu X."/>
            <person name="Jiang W."/>
            <person name="Mao L."/>
            <person name="Kong X."/>
            <person name="Jiao Y."/>
            <person name="Jia J."/>
        </authorList>
    </citation>
    <scope>NUCLEOTIDE SEQUENCE [LARGE SCALE GENOMIC DNA]</scope>
    <source>
        <strain evidence="2">cv. AL8/78</strain>
    </source>
</reference>
<proteinExistence type="predicted"/>
<dbReference type="Gramene" id="AET3Gv20725000.31">
    <property type="protein sequence ID" value="AET3Gv20725000.31"/>
    <property type="gene ID" value="AET3Gv20725000"/>
</dbReference>
<accession>A0A453FN29</accession>
<organism evidence="1 2">
    <name type="scientific">Aegilops tauschii subsp. strangulata</name>
    <name type="common">Goatgrass</name>
    <dbReference type="NCBI Taxonomy" id="200361"/>
    <lineage>
        <taxon>Eukaryota</taxon>
        <taxon>Viridiplantae</taxon>
        <taxon>Streptophyta</taxon>
        <taxon>Embryophyta</taxon>
        <taxon>Tracheophyta</taxon>
        <taxon>Spermatophyta</taxon>
        <taxon>Magnoliopsida</taxon>
        <taxon>Liliopsida</taxon>
        <taxon>Poales</taxon>
        <taxon>Poaceae</taxon>
        <taxon>BOP clade</taxon>
        <taxon>Pooideae</taxon>
        <taxon>Triticodae</taxon>
        <taxon>Triticeae</taxon>
        <taxon>Triticinae</taxon>
        <taxon>Aegilops</taxon>
    </lineage>
</organism>